<keyword evidence="1" id="KW-0812">Transmembrane</keyword>
<accession>A0A9N9G069</accession>
<proteinExistence type="predicted"/>
<gene>
    <name evidence="2" type="ORF">FCALED_LOCUS7045</name>
</gene>
<dbReference type="AlphaFoldDB" id="A0A9N9G069"/>
<organism evidence="2 3">
    <name type="scientific">Funneliformis caledonium</name>
    <dbReference type="NCBI Taxonomy" id="1117310"/>
    <lineage>
        <taxon>Eukaryota</taxon>
        <taxon>Fungi</taxon>
        <taxon>Fungi incertae sedis</taxon>
        <taxon>Mucoromycota</taxon>
        <taxon>Glomeromycotina</taxon>
        <taxon>Glomeromycetes</taxon>
        <taxon>Glomerales</taxon>
        <taxon>Glomeraceae</taxon>
        <taxon>Funneliformis</taxon>
    </lineage>
</organism>
<sequence>MCENPSFRMPCGSSSLGIHVMPKSENPISFDWRTITNNSLNNEIIIGKDVIDNTILRMQAKSQDFNNISCSTPSFSGQICYPEYVPSVPISHQSEKTTSSSGCDVACGSIIGGGLGGISTIIAAIIGVRCYRRDPSP</sequence>
<dbReference type="EMBL" id="CAJVPQ010001793">
    <property type="protein sequence ID" value="CAG8569986.1"/>
    <property type="molecule type" value="Genomic_DNA"/>
</dbReference>
<comment type="caution">
    <text evidence="2">The sequence shown here is derived from an EMBL/GenBank/DDBJ whole genome shotgun (WGS) entry which is preliminary data.</text>
</comment>
<evidence type="ECO:0000313" key="3">
    <source>
        <dbReference type="Proteomes" id="UP000789570"/>
    </source>
</evidence>
<feature type="transmembrane region" description="Helical" evidence="1">
    <location>
        <begin position="110"/>
        <end position="131"/>
    </location>
</feature>
<keyword evidence="3" id="KW-1185">Reference proteome</keyword>
<evidence type="ECO:0000256" key="1">
    <source>
        <dbReference type="SAM" id="Phobius"/>
    </source>
</evidence>
<name>A0A9N9G069_9GLOM</name>
<protein>
    <submittedName>
        <fullName evidence="2">1819_t:CDS:1</fullName>
    </submittedName>
</protein>
<dbReference type="Proteomes" id="UP000789570">
    <property type="component" value="Unassembled WGS sequence"/>
</dbReference>
<reference evidence="2" key="1">
    <citation type="submission" date="2021-06" db="EMBL/GenBank/DDBJ databases">
        <authorList>
            <person name="Kallberg Y."/>
            <person name="Tangrot J."/>
            <person name="Rosling A."/>
        </authorList>
    </citation>
    <scope>NUCLEOTIDE SEQUENCE</scope>
    <source>
        <strain evidence="2">UK204</strain>
    </source>
</reference>
<keyword evidence="1" id="KW-0472">Membrane</keyword>
<keyword evidence="1" id="KW-1133">Transmembrane helix</keyword>
<dbReference type="OrthoDB" id="2372506at2759"/>
<evidence type="ECO:0000313" key="2">
    <source>
        <dbReference type="EMBL" id="CAG8569986.1"/>
    </source>
</evidence>